<feature type="repeat" description="ANK" evidence="2">
    <location>
        <begin position="850"/>
        <end position="882"/>
    </location>
</feature>
<dbReference type="InterPro" id="IPR056884">
    <property type="entry name" value="NPHP3-like_N"/>
</dbReference>
<dbReference type="Pfam" id="PF24883">
    <property type="entry name" value="NPHP3_N"/>
    <property type="match status" value="1"/>
</dbReference>
<comment type="caution">
    <text evidence="4">The sequence shown here is derived from an EMBL/GenBank/DDBJ whole genome shotgun (WGS) entry which is preliminary data.</text>
</comment>
<evidence type="ECO:0000313" key="4">
    <source>
        <dbReference type="EMBL" id="KAK3360961.1"/>
    </source>
</evidence>
<accession>A0AAE0JSE2</accession>
<evidence type="ECO:0000313" key="5">
    <source>
        <dbReference type="Proteomes" id="UP001287356"/>
    </source>
</evidence>
<keyword evidence="1" id="KW-0677">Repeat</keyword>
<organism evidence="4 5">
    <name type="scientific">Lasiosphaeria ovina</name>
    <dbReference type="NCBI Taxonomy" id="92902"/>
    <lineage>
        <taxon>Eukaryota</taxon>
        <taxon>Fungi</taxon>
        <taxon>Dikarya</taxon>
        <taxon>Ascomycota</taxon>
        <taxon>Pezizomycotina</taxon>
        <taxon>Sordariomycetes</taxon>
        <taxon>Sordariomycetidae</taxon>
        <taxon>Sordariales</taxon>
        <taxon>Lasiosphaeriaceae</taxon>
        <taxon>Lasiosphaeria</taxon>
    </lineage>
</organism>
<evidence type="ECO:0000256" key="2">
    <source>
        <dbReference type="PROSITE-ProRule" id="PRU00023"/>
    </source>
</evidence>
<name>A0AAE0JSE2_9PEZI</name>
<protein>
    <recommendedName>
        <fullName evidence="3">Nephrocystin 3-like N-terminal domain-containing protein</fullName>
    </recommendedName>
</protein>
<dbReference type="SUPFAM" id="SSF52540">
    <property type="entry name" value="P-loop containing nucleoside triphosphate hydrolases"/>
    <property type="match status" value="1"/>
</dbReference>
<dbReference type="PROSITE" id="PS50297">
    <property type="entry name" value="ANK_REP_REGION"/>
    <property type="match status" value="4"/>
</dbReference>
<dbReference type="Proteomes" id="UP001287356">
    <property type="component" value="Unassembled WGS sequence"/>
</dbReference>
<feature type="domain" description="Nephrocystin 3-like N-terminal" evidence="3">
    <location>
        <begin position="243"/>
        <end position="416"/>
    </location>
</feature>
<dbReference type="SMART" id="SM00248">
    <property type="entry name" value="ANK"/>
    <property type="match status" value="7"/>
</dbReference>
<dbReference type="EMBL" id="JAULSN010000013">
    <property type="protein sequence ID" value="KAK3360961.1"/>
    <property type="molecule type" value="Genomic_DNA"/>
</dbReference>
<dbReference type="SUPFAM" id="SSF48403">
    <property type="entry name" value="Ankyrin repeat"/>
    <property type="match status" value="1"/>
</dbReference>
<keyword evidence="5" id="KW-1185">Reference proteome</keyword>
<feature type="repeat" description="ANK" evidence="2">
    <location>
        <begin position="817"/>
        <end position="849"/>
    </location>
</feature>
<dbReference type="InterPro" id="IPR002110">
    <property type="entry name" value="Ankyrin_rpt"/>
</dbReference>
<evidence type="ECO:0000259" key="3">
    <source>
        <dbReference type="Pfam" id="PF24883"/>
    </source>
</evidence>
<reference evidence="4" key="2">
    <citation type="submission" date="2023-06" db="EMBL/GenBank/DDBJ databases">
        <authorList>
            <consortium name="Lawrence Berkeley National Laboratory"/>
            <person name="Haridas S."/>
            <person name="Hensen N."/>
            <person name="Bonometti L."/>
            <person name="Westerberg I."/>
            <person name="Brannstrom I.O."/>
            <person name="Guillou S."/>
            <person name="Cros-Aarteil S."/>
            <person name="Calhoun S."/>
            <person name="Kuo A."/>
            <person name="Mondo S."/>
            <person name="Pangilinan J."/>
            <person name="Riley R."/>
            <person name="Labutti K."/>
            <person name="Andreopoulos B."/>
            <person name="Lipzen A."/>
            <person name="Chen C."/>
            <person name="Yanf M."/>
            <person name="Daum C."/>
            <person name="Ng V."/>
            <person name="Clum A."/>
            <person name="Steindorff A."/>
            <person name="Ohm R."/>
            <person name="Martin F."/>
            <person name="Silar P."/>
            <person name="Natvig D."/>
            <person name="Lalanne C."/>
            <person name="Gautier V."/>
            <person name="Ament-Velasquez S.L."/>
            <person name="Kruys A."/>
            <person name="Hutchinson M.I."/>
            <person name="Powell A.J."/>
            <person name="Barry K."/>
            <person name="Miller A.N."/>
            <person name="Grigoriev I.V."/>
            <person name="Debuchy R."/>
            <person name="Gladieux P."/>
            <person name="Thoren M.H."/>
            <person name="Johannesson H."/>
        </authorList>
    </citation>
    <scope>NUCLEOTIDE SEQUENCE</scope>
    <source>
        <strain evidence="4">CBS 958.72</strain>
    </source>
</reference>
<dbReference type="PANTHER" id="PTHR10039:SF5">
    <property type="entry name" value="NACHT DOMAIN-CONTAINING PROTEIN"/>
    <property type="match status" value="1"/>
</dbReference>
<feature type="repeat" description="ANK" evidence="2">
    <location>
        <begin position="883"/>
        <end position="915"/>
    </location>
</feature>
<dbReference type="AlphaFoldDB" id="A0AAE0JSE2"/>
<dbReference type="InterPro" id="IPR036770">
    <property type="entry name" value="Ankyrin_rpt-contain_sf"/>
</dbReference>
<gene>
    <name evidence="4" type="ORF">B0T24DRAFT_120609</name>
</gene>
<dbReference type="Gene3D" id="3.40.50.300">
    <property type="entry name" value="P-loop containing nucleotide triphosphate hydrolases"/>
    <property type="match status" value="1"/>
</dbReference>
<dbReference type="PROSITE" id="PS50088">
    <property type="entry name" value="ANK_REPEAT"/>
    <property type="match status" value="4"/>
</dbReference>
<sequence length="1083" mass="121509">MDPLSLTASVIAVVQLAGSCLNLSKRWLGPSEFNSADLAAIATTLHQFVGAIETFQRHLEKCRDDEARLSSLQYLSPVLKRCTEALAIVEDFIQKNSFLGKHVIGPRFDRKLKASLRALEAARELFQFTLHADNSAILFRVDQYIHDLAGDIRDLRDEVTTGLERLQKRLHENTDEICREIKRARGEQDIVPTAHPTSTVAGQSTRVEKPSLNEEQKRELLGSLRFDQIDARQTTIKNAHVKTCKWLLKKHEYLDWLDPSKLGEHHGFLWIKGKPGAGKSTLMKFALADARKKMQDKITISFFFNARGDDLEKSTTGMYQSLLLQLFERVPAIQDAFDSVALATWHGGHHQWSIESLKSLFEQAIQSLGKLSLACFIDALDECVEHQIRDMISFFEYLGELTTSAAIQFRVCFSSRHYPHITIAKGLSLILEGQEGHSQDIVSYLSSELKIGRSNLAEQIRIELQEKSSGVFMWVVLVVGILNKEHDGGRIHALRQRLRDIPGDLHELFRDILRRDHLNRGELLLCIQWVLFARQPLKPEQLYFAILAGIEPQVLSEWDPDEITATVIQRFILDSSKGLAEITKSKSPTVQFIHDNFEGESHERLKQCCLSQLYIDITTPLGIPSTLAPASSEESAQLRHSADNKFPFLEYATRNILYHTDSAEAGGINQLDFLHSFRLTNWIELNNLFERHDKRRYTSRASFLYLLGEHNAAALIRVHPSNQACLAVESERYGTPMFAALATGSKEAAAAFVEVHSTLQPLLSELRNAFAENRNKCLRMGRSFTFSQKKGVLSFVLEQEDEGLLALYIATEHANVKDQSLLSCAAQKGYEVVVRQLLDRGADVEAKDKSGWTPLLRAIEYGQEAIVRQLLDRGADVEAKDDWGQTPLSWAAGNGHETIVLRLLDLGADVEAKDNYGRTPLSWAAGNGHKTIVRQLLNQATDSESKSYSGRTPLSWAAQKGRATVGNLPLGNKTCDPSSKDRRLQTPLIWAAANGQYTVVELLLTAENVDYDWKDDSGRASLSWAAANGHEAVIKLLLATGRVDVNSRDNNDKTPLLWTATQVEITTPRHGKQEAVDHGKSRR</sequence>
<proteinExistence type="predicted"/>
<reference evidence="4" key="1">
    <citation type="journal article" date="2023" name="Mol. Phylogenet. Evol.">
        <title>Genome-scale phylogeny and comparative genomics of the fungal order Sordariales.</title>
        <authorList>
            <person name="Hensen N."/>
            <person name="Bonometti L."/>
            <person name="Westerberg I."/>
            <person name="Brannstrom I.O."/>
            <person name="Guillou S."/>
            <person name="Cros-Aarteil S."/>
            <person name="Calhoun S."/>
            <person name="Haridas S."/>
            <person name="Kuo A."/>
            <person name="Mondo S."/>
            <person name="Pangilinan J."/>
            <person name="Riley R."/>
            <person name="LaButti K."/>
            <person name="Andreopoulos B."/>
            <person name="Lipzen A."/>
            <person name="Chen C."/>
            <person name="Yan M."/>
            <person name="Daum C."/>
            <person name="Ng V."/>
            <person name="Clum A."/>
            <person name="Steindorff A."/>
            <person name="Ohm R.A."/>
            <person name="Martin F."/>
            <person name="Silar P."/>
            <person name="Natvig D.O."/>
            <person name="Lalanne C."/>
            <person name="Gautier V."/>
            <person name="Ament-Velasquez S.L."/>
            <person name="Kruys A."/>
            <person name="Hutchinson M.I."/>
            <person name="Powell A.J."/>
            <person name="Barry K."/>
            <person name="Miller A.N."/>
            <person name="Grigoriev I.V."/>
            <person name="Debuchy R."/>
            <person name="Gladieux P."/>
            <person name="Hiltunen Thoren M."/>
            <person name="Johannesson H."/>
        </authorList>
    </citation>
    <scope>NUCLEOTIDE SEQUENCE</scope>
    <source>
        <strain evidence="4">CBS 958.72</strain>
    </source>
</reference>
<keyword evidence="2" id="KW-0040">ANK repeat</keyword>
<evidence type="ECO:0000256" key="1">
    <source>
        <dbReference type="ARBA" id="ARBA00022737"/>
    </source>
</evidence>
<dbReference type="Pfam" id="PF00023">
    <property type="entry name" value="Ank"/>
    <property type="match status" value="1"/>
</dbReference>
<dbReference type="PANTHER" id="PTHR10039">
    <property type="entry name" value="AMELOGENIN"/>
    <property type="match status" value="1"/>
</dbReference>
<dbReference type="Pfam" id="PF12796">
    <property type="entry name" value="Ank_2"/>
    <property type="match status" value="2"/>
</dbReference>
<feature type="repeat" description="ANK" evidence="2">
    <location>
        <begin position="916"/>
        <end position="948"/>
    </location>
</feature>
<dbReference type="InterPro" id="IPR027417">
    <property type="entry name" value="P-loop_NTPase"/>
</dbReference>
<dbReference type="Gene3D" id="1.25.40.20">
    <property type="entry name" value="Ankyrin repeat-containing domain"/>
    <property type="match status" value="3"/>
</dbReference>